<keyword evidence="3" id="KW-1185">Reference proteome</keyword>
<evidence type="ECO:0000313" key="2">
    <source>
        <dbReference type="EMBL" id="OTG14818.1"/>
    </source>
</evidence>
<dbReference type="EMBL" id="CM007898">
    <property type="protein sequence ID" value="OTG14818.1"/>
    <property type="molecule type" value="Genomic_DNA"/>
</dbReference>
<accession>A0A251TUK7</accession>
<dbReference type="Proteomes" id="UP000215914">
    <property type="component" value="Chromosome 9"/>
</dbReference>
<sequence length="55" mass="5917">MTLARKKAHKRLTVCPRFGLFALAALGLFGLLIAGLFGGCFGLVAAFRDRCCCQL</sequence>
<evidence type="ECO:0000256" key="1">
    <source>
        <dbReference type="SAM" id="Phobius"/>
    </source>
</evidence>
<keyword evidence="1" id="KW-1133">Transmembrane helix</keyword>
<keyword evidence="1" id="KW-0472">Membrane</keyword>
<name>A0A251TUK7_HELAN</name>
<dbReference type="InParanoid" id="A0A251TUK7"/>
<gene>
    <name evidence="2" type="ORF">HannXRQ_Chr09g0253631</name>
</gene>
<dbReference type="AlphaFoldDB" id="A0A251TUK7"/>
<feature type="transmembrane region" description="Helical" evidence="1">
    <location>
        <begin position="20"/>
        <end position="47"/>
    </location>
</feature>
<protein>
    <submittedName>
        <fullName evidence="2">Uncharacterized protein</fullName>
    </submittedName>
</protein>
<organism evidence="2 3">
    <name type="scientific">Helianthus annuus</name>
    <name type="common">Common sunflower</name>
    <dbReference type="NCBI Taxonomy" id="4232"/>
    <lineage>
        <taxon>Eukaryota</taxon>
        <taxon>Viridiplantae</taxon>
        <taxon>Streptophyta</taxon>
        <taxon>Embryophyta</taxon>
        <taxon>Tracheophyta</taxon>
        <taxon>Spermatophyta</taxon>
        <taxon>Magnoliopsida</taxon>
        <taxon>eudicotyledons</taxon>
        <taxon>Gunneridae</taxon>
        <taxon>Pentapetalae</taxon>
        <taxon>asterids</taxon>
        <taxon>campanulids</taxon>
        <taxon>Asterales</taxon>
        <taxon>Asteraceae</taxon>
        <taxon>Asteroideae</taxon>
        <taxon>Heliantheae alliance</taxon>
        <taxon>Heliantheae</taxon>
        <taxon>Helianthus</taxon>
    </lineage>
</organism>
<proteinExistence type="predicted"/>
<reference evidence="3" key="1">
    <citation type="journal article" date="2017" name="Nature">
        <title>The sunflower genome provides insights into oil metabolism, flowering and Asterid evolution.</title>
        <authorList>
            <person name="Badouin H."/>
            <person name="Gouzy J."/>
            <person name="Grassa C.J."/>
            <person name="Murat F."/>
            <person name="Staton S.E."/>
            <person name="Cottret L."/>
            <person name="Lelandais-Briere C."/>
            <person name="Owens G.L."/>
            <person name="Carrere S."/>
            <person name="Mayjonade B."/>
            <person name="Legrand L."/>
            <person name="Gill N."/>
            <person name="Kane N.C."/>
            <person name="Bowers J.E."/>
            <person name="Hubner S."/>
            <person name="Bellec A."/>
            <person name="Berard A."/>
            <person name="Berges H."/>
            <person name="Blanchet N."/>
            <person name="Boniface M.C."/>
            <person name="Brunel D."/>
            <person name="Catrice O."/>
            <person name="Chaidir N."/>
            <person name="Claudel C."/>
            <person name="Donnadieu C."/>
            <person name="Faraut T."/>
            <person name="Fievet G."/>
            <person name="Helmstetter N."/>
            <person name="King M."/>
            <person name="Knapp S.J."/>
            <person name="Lai Z."/>
            <person name="Le Paslier M.C."/>
            <person name="Lippi Y."/>
            <person name="Lorenzon L."/>
            <person name="Mandel J.R."/>
            <person name="Marage G."/>
            <person name="Marchand G."/>
            <person name="Marquand E."/>
            <person name="Bret-Mestries E."/>
            <person name="Morien E."/>
            <person name="Nambeesan S."/>
            <person name="Nguyen T."/>
            <person name="Pegot-Espagnet P."/>
            <person name="Pouilly N."/>
            <person name="Raftis F."/>
            <person name="Sallet E."/>
            <person name="Schiex T."/>
            <person name="Thomas J."/>
            <person name="Vandecasteele C."/>
            <person name="Vares D."/>
            <person name="Vear F."/>
            <person name="Vautrin S."/>
            <person name="Crespi M."/>
            <person name="Mangin B."/>
            <person name="Burke J.M."/>
            <person name="Salse J."/>
            <person name="Munos S."/>
            <person name="Vincourt P."/>
            <person name="Rieseberg L.H."/>
            <person name="Langlade N.B."/>
        </authorList>
    </citation>
    <scope>NUCLEOTIDE SEQUENCE [LARGE SCALE GENOMIC DNA]</scope>
    <source>
        <strain evidence="3">cv. SF193</strain>
    </source>
</reference>
<keyword evidence="1" id="KW-0812">Transmembrane</keyword>
<evidence type="ECO:0000313" key="3">
    <source>
        <dbReference type="Proteomes" id="UP000215914"/>
    </source>
</evidence>